<feature type="domain" description="Sm" evidence="9">
    <location>
        <begin position="2"/>
        <end position="74"/>
    </location>
</feature>
<evidence type="ECO:0000313" key="11">
    <source>
        <dbReference type="Proteomes" id="UP001165120"/>
    </source>
</evidence>
<dbReference type="PROSITE" id="PS52002">
    <property type="entry name" value="SM"/>
    <property type="match status" value="1"/>
</dbReference>
<dbReference type="EMBL" id="BSXN01000881">
    <property type="protein sequence ID" value="GME70326.1"/>
    <property type="molecule type" value="Genomic_DNA"/>
</dbReference>
<accession>A0A9W6SYZ3</accession>
<evidence type="ECO:0000256" key="7">
    <source>
        <dbReference type="RuleBase" id="RU365054"/>
    </source>
</evidence>
<comment type="function">
    <text evidence="6">Involved in splicing regulation. Facilitates post-transcriptional gene silencing (PTGS) by limiting the degradation of transgene aberrant RNAs by the RNA quality control (RQC) machinery, thus favoring their entry into cytoplasmic siRNA bodies where they can trigger PTGS. Does not participate in the production of small RNAs.</text>
</comment>
<evidence type="ECO:0000256" key="5">
    <source>
        <dbReference type="ARBA" id="ARBA00023274"/>
    </source>
</evidence>
<evidence type="ECO:0000256" key="3">
    <source>
        <dbReference type="ARBA" id="ARBA00022737"/>
    </source>
</evidence>
<dbReference type="GO" id="GO:0031981">
    <property type="term" value="C:nuclear lumen"/>
    <property type="evidence" value="ECO:0007669"/>
    <property type="project" value="UniProtKB-ARBA"/>
</dbReference>
<evidence type="ECO:0000256" key="8">
    <source>
        <dbReference type="SAM" id="MobiDB-lite"/>
    </source>
</evidence>
<evidence type="ECO:0000256" key="1">
    <source>
        <dbReference type="ARBA" id="ARBA00004123"/>
    </source>
</evidence>
<evidence type="ECO:0000259" key="9">
    <source>
        <dbReference type="PROSITE" id="PS52002"/>
    </source>
</evidence>
<proteinExistence type="inferred from homology"/>
<dbReference type="PANTHER" id="PTHR23338">
    <property type="entry name" value="SMALL NUCLEAR RIBONUCLEOPROTEIN SM"/>
    <property type="match status" value="1"/>
</dbReference>
<dbReference type="FunFam" id="2.30.30.100:FF:000008">
    <property type="entry name" value="Small nuclear ribonucleoprotein Sm D1"/>
    <property type="match status" value="1"/>
</dbReference>
<evidence type="ECO:0000256" key="4">
    <source>
        <dbReference type="ARBA" id="ARBA00023242"/>
    </source>
</evidence>
<dbReference type="GO" id="GO:0097525">
    <property type="term" value="C:spliceosomal snRNP complex"/>
    <property type="evidence" value="ECO:0007669"/>
    <property type="project" value="UniProtKB-ARBA"/>
</dbReference>
<protein>
    <recommendedName>
        <fullName evidence="7">Small nuclear ribonucleoprotein Sm D1</fullName>
    </recommendedName>
    <alternativeName>
        <fullName evidence="7">snRNP core protein D1</fullName>
    </alternativeName>
</protein>
<gene>
    <name evidence="10" type="ORF">Cboi02_000279800</name>
</gene>
<dbReference type="OrthoDB" id="9626941at2759"/>
<dbReference type="CDD" id="cd01724">
    <property type="entry name" value="Sm_D1"/>
    <property type="match status" value="1"/>
</dbReference>
<dbReference type="SUPFAM" id="SSF50182">
    <property type="entry name" value="Sm-like ribonucleoproteins"/>
    <property type="match status" value="1"/>
</dbReference>
<evidence type="ECO:0000313" key="10">
    <source>
        <dbReference type="EMBL" id="GME70326.1"/>
    </source>
</evidence>
<comment type="subcellular location">
    <subcellularLocation>
        <location evidence="1 7">Nucleus</location>
    </subcellularLocation>
</comment>
<dbReference type="Proteomes" id="UP001165120">
    <property type="component" value="Unassembled WGS sequence"/>
</dbReference>
<keyword evidence="4 7" id="KW-0539">Nucleus</keyword>
<dbReference type="InterPro" id="IPR034102">
    <property type="entry name" value="Sm_D1"/>
</dbReference>
<organism evidence="10 11">
    <name type="scientific">Candida boidinii</name>
    <name type="common">Yeast</name>
    <dbReference type="NCBI Taxonomy" id="5477"/>
    <lineage>
        <taxon>Eukaryota</taxon>
        <taxon>Fungi</taxon>
        <taxon>Dikarya</taxon>
        <taxon>Ascomycota</taxon>
        <taxon>Saccharomycotina</taxon>
        <taxon>Pichiomycetes</taxon>
        <taxon>Pichiales</taxon>
        <taxon>Pichiaceae</taxon>
        <taxon>Ogataea</taxon>
        <taxon>Ogataea/Candida clade</taxon>
    </lineage>
</organism>
<comment type="caution">
    <text evidence="10">The sequence shown here is derived from an EMBL/GenBank/DDBJ whole genome shotgun (WGS) entry which is preliminary data.</text>
</comment>
<dbReference type="InterPro" id="IPR047575">
    <property type="entry name" value="Sm"/>
</dbReference>
<dbReference type="Gene3D" id="2.30.30.100">
    <property type="match status" value="1"/>
</dbReference>
<evidence type="ECO:0000256" key="2">
    <source>
        <dbReference type="ARBA" id="ARBA00008146"/>
    </source>
</evidence>
<dbReference type="Pfam" id="PF01423">
    <property type="entry name" value="LSM"/>
    <property type="match status" value="1"/>
</dbReference>
<keyword evidence="11" id="KW-1185">Reference proteome</keyword>
<keyword evidence="3" id="KW-0677">Repeat</keyword>
<dbReference type="GO" id="GO:0010468">
    <property type="term" value="P:regulation of gene expression"/>
    <property type="evidence" value="ECO:0007669"/>
    <property type="project" value="UniProtKB-ARBA"/>
</dbReference>
<dbReference type="GO" id="GO:0000387">
    <property type="term" value="P:spliceosomal snRNP assembly"/>
    <property type="evidence" value="ECO:0007669"/>
    <property type="project" value="UniProtKB-UniRule"/>
</dbReference>
<comment type="similarity">
    <text evidence="2 7">Belongs to the snRNP core protein family.</text>
</comment>
<evidence type="ECO:0000256" key="6">
    <source>
        <dbReference type="ARBA" id="ARBA00054531"/>
    </source>
</evidence>
<dbReference type="SMART" id="SM00651">
    <property type="entry name" value="Sm"/>
    <property type="match status" value="1"/>
</dbReference>
<feature type="region of interest" description="Disordered" evidence="8">
    <location>
        <begin position="87"/>
        <end position="131"/>
    </location>
</feature>
<dbReference type="InterPro" id="IPR027141">
    <property type="entry name" value="LSm4/Sm_D1/D3"/>
</dbReference>
<dbReference type="InterPro" id="IPR010920">
    <property type="entry name" value="LSM_dom_sf"/>
</dbReference>
<dbReference type="GO" id="GO:0003723">
    <property type="term" value="F:RNA binding"/>
    <property type="evidence" value="ECO:0007669"/>
    <property type="project" value="InterPro"/>
</dbReference>
<dbReference type="AlphaFoldDB" id="A0A9W6SYZ3"/>
<keyword evidence="7" id="KW-0507">mRNA processing</keyword>
<keyword evidence="5 7" id="KW-0687">Ribonucleoprotein</keyword>
<dbReference type="InterPro" id="IPR001163">
    <property type="entry name" value="Sm_dom_euk/arc"/>
</dbReference>
<keyword evidence="7" id="KW-0508">mRNA splicing</keyword>
<reference evidence="10" key="1">
    <citation type="submission" date="2023-04" db="EMBL/GenBank/DDBJ databases">
        <title>Candida boidinii NBRC 10035.</title>
        <authorList>
            <person name="Ichikawa N."/>
            <person name="Sato H."/>
            <person name="Tonouchi N."/>
        </authorList>
    </citation>
    <scope>NUCLEOTIDE SEQUENCE</scope>
    <source>
        <strain evidence="10">NBRC 10035</strain>
    </source>
</reference>
<sequence>MKLVRFLMKLTNEKVSVELKNGTIIQGDIISVTPSMNINLKNVKMTLKNRNPVSLEYINIRGNNIRLVILPDELNLDNLLADSLIKNKKKTSNATTASNARNNGPGGRVAHGNNSTRGGKSIRGNRRARAF</sequence>
<comment type="function">
    <text evidence="7">Plays a role in pre-mRNA splicing as a core component of the spliceosomal U1, U2, U4 and U5 small nuclear ribonucleoproteins (snRNPs), the building blocks of the spliceosome.</text>
</comment>
<name>A0A9W6SYZ3_CANBO</name>